<dbReference type="EMBL" id="JAPDFW010000044">
    <property type="protein sequence ID" value="KAJ5078957.1"/>
    <property type="molecule type" value="Genomic_DNA"/>
</dbReference>
<feature type="compositionally biased region" description="Acidic residues" evidence="7">
    <location>
        <begin position="250"/>
        <end position="266"/>
    </location>
</feature>
<dbReference type="Gene3D" id="3.40.30.10">
    <property type="entry name" value="Glutaredoxin"/>
    <property type="match status" value="2"/>
</dbReference>
<feature type="region of interest" description="Disordered" evidence="7">
    <location>
        <begin position="249"/>
        <end position="269"/>
    </location>
</feature>
<organism evidence="10 11">
    <name type="scientific">Anaeramoeba ignava</name>
    <name type="common">Anaerobic marine amoeba</name>
    <dbReference type="NCBI Taxonomy" id="1746090"/>
    <lineage>
        <taxon>Eukaryota</taxon>
        <taxon>Metamonada</taxon>
        <taxon>Anaeramoebidae</taxon>
        <taxon>Anaeramoeba</taxon>
    </lineage>
</organism>
<dbReference type="EC" id="5.3.4.1" evidence="3"/>
<evidence type="ECO:0000256" key="6">
    <source>
        <dbReference type="ARBA" id="ARBA00023284"/>
    </source>
</evidence>
<dbReference type="OrthoDB" id="10264505at2759"/>
<dbReference type="PANTHER" id="PTHR45815">
    <property type="entry name" value="PROTEIN DISULFIDE-ISOMERASE A6"/>
    <property type="match status" value="1"/>
</dbReference>
<dbReference type="SUPFAM" id="SSF52833">
    <property type="entry name" value="Thioredoxin-like"/>
    <property type="match status" value="2"/>
</dbReference>
<dbReference type="Pfam" id="PF24541">
    <property type="entry name" value="Thioredox_PDIA6_C"/>
    <property type="match status" value="1"/>
</dbReference>
<dbReference type="GO" id="GO:0003756">
    <property type="term" value="F:protein disulfide isomerase activity"/>
    <property type="evidence" value="ECO:0007669"/>
    <property type="project" value="UniProtKB-EC"/>
</dbReference>
<keyword evidence="6" id="KW-0676">Redox-active center</keyword>
<feature type="signal peptide" evidence="8">
    <location>
        <begin position="1"/>
        <end position="21"/>
    </location>
</feature>
<reference evidence="10" key="1">
    <citation type="submission" date="2022-10" db="EMBL/GenBank/DDBJ databases">
        <title>Novel sulphate-reducing endosymbionts in the free-living metamonad Anaeramoeba.</title>
        <authorList>
            <person name="Jerlstrom-Hultqvist J."/>
            <person name="Cepicka I."/>
            <person name="Gallot-Lavallee L."/>
            <person name="Salas-Leiva D."/>
            <person name="Curtis B.A."/>
            <person name="Zahonova K."/>
            <person name="Pipaliya S."/>
            <person name="Dacks J."/>
            <person name="Roger A.J."/>
        </authorList>
    </citation>
    <scope>NUCLEOTIDE SEQUENCE</scope>
    <source>
        <strain evidence="10">BMAN</strain>
    </source>
</reference>
<evidence type="ECO:0000256" key="5">
    <source>
        <dbReference type="ARBA" id="ARBA00023235"/>
    </source>
</evidence>
<dbReference type="GO" id="GO:0015035">
    <property type="term" value="F:protein-disulfide reductase activity"/>
    <property type="evidence" value="ECO:0007669"/>
    <property type="project" value="TreeGrafter"/>
</dbReference>
<evidence type="ECO:0000256" key="3">
    <source>
        <dbReference type="ARBA" id="ARBA00012723"/>
    </source>
</evidence>
<gene>
    <name evidence="10" type="ORF">M0811_04680</name>
</gene>
<evidence type="ECO:0000256" key="8">
    <source>
        <dbReference type="SAM" id="SignalP"/>
    </source>
</evidence>
<evidence type="ECO:0000313" key="11">
    <source>
        <dbReference type="Proteomes" id="UP001149090"/>
    </source>
</evidence>
<dbReference type="OMA" id="QLAKFTI"/>
<dbReference type="Proteomes" id="UP001149090">
    <property type="component" value="Unassembled WGS sequence"/>
</dbReference>
<keyword evidence="5" id="KW-0413">Isomerase</keyword>
<dbReference type="GO" id="GO:0005788">
    <property type="term" value="C:endoplasmic reticulum lumen"/>
    <property type="evidence" value="ECO:0007669"/>
    <property type="project" value="UniProtKB-SubCell"/>
</dbReference>
<proteinExistence type="predicted"/>
<sequence>MKKITIYSTILFLFLITKTKTKTETKDVIELNYLNFDSIVLKNYDQDVFVVFAAEWCPHCQKLMPEWNKAASTLKGLIIFGHVDSSDQVLNQKYQIKGFPTIKLFKHTKEGGVKEVIDYNGQREFNSLKNFALSFLESYVVDLQNVDQWISSTQDRKKVVLFPSSKFNDVPPLFKGLSRDFRGDLGFGVVFQNNPDHKYLMQMFGVDNSPKIVILDKNGSPISYYSGKTEYKQLKKYLSSFVSSTSENFENFENENEQENEQENQENQENQKNQNFIHQMTNQNYQDICFLQKKGLCVILTLSEFNKNQNEEEKISLFEQMMIKLRKDPLFKSFSYINFLESDIDNSNDFMENLGDITDLSKNHELFVINPKKSKMVVFEGKLEDELEVYNFLDHIISGEGKFISLNKNQKKEL</sequence>
<dbReference type="Pfam" id="PF00085">
    <property type="entry name" value="Thioredoxin"/>
    <property type="match status" value="1"/>
</dbReference>
<evidence type="ECO:0000256" key="4">
    <source>
        <dbReference type="ARBA" id="ARBA00023157"/>
    </source>
</evidence>
<feature type="domain" description="Thioredoxin" evidence="9">
    <location>
        <begin position="14"/>
        <end position="137"/>
    </location>
</feature>
<evidence type="ECO:0000256" key="1">
    <source>
        <dbReference type="ARBA" id="ARBA00001182"/>
    </source>
</evidence>
<evidence type="ECO:0000259" key="9">
    <source>
        <dbReference type="PROSITE" id="PS51352"/>
    </source>
</evidence>
<keyword evidence="11" id="KW-1185">Reference proteome</keyword>
<comment type="subcellular location">
    <subcellularLocation>
        <location evidence="2">Endoplasmic reticulum lumen</location>
    </subcellularLocation>
</comment>
<dbReference type="PANTHER" id="PTHR45815:SF3">
    <property type="entry name" value="PROTEIN DISULFIDE-ISOMERASE A6"/>
    <property type="match status" value="1"/>
</dbReference>
<feature type="chain" id="PRO_5040498274" description="protein disulfide-isomerase" evidence="8">
    <location>
        <begin position="22"/>
        <end position="414"/>
    </location>
</feature>
<dbReference type="GO" id="GO:0034976">
    <property type="term" value="P:response to endoplasmic reticulum stress"/>
    <property type="evidence" value="ECO:0007669"/>
    <property type="project" value="TreeGrafter"/>
</dbReference>
<keyword evidence="8" id="KW-0732">Signal</keyword>
<dbReference type="PROSITE" id="PS51352">
    <property type="entry name" value="THIOREDOXIN_2"/>
    <property type="match status" value="1"/>
</dbReference>
<evidence type="ECO:0000313" key="10">
    <source>
        <dbReference type="EMBL" id="KAJ5078957.1"/>
    </source>
</evidence>
<evidence type="ECO:0000256" key="2">
    <source>
        <dbReference type="ARBA" id="ARBA00004319"/>
    </source>
</evidence>
<accession>A0A9Q0RG87</accession>
<dbReference type="InterPro" id="IPR036249">
    <property type="entry name" value="Thioredoxin-like_sf"/>
</dbReference>
<name>A0A9Q0RG87_ANAIG</name>
<dbReference type="InterPro" id="IPR013766">
    <property type="entry name" value="Thioredoxin_domain"/>
</dbReference>
<keyword evidence="4" id="KW-1015">Disulfide bond</keyword>
<evidence type="ECO:0000256" key="7">
    <source>
        <dbReference type="SAM" id="MobiDB-lite"/>
    </source>
</evidence>
<dbReference type="AlphaFoldDB" id="A0A9Q0RG87"/>
<comment type="catalytic activity">
    <reaction evidence="1">
        <text>Catalyzes the rearrangement of -S-S- bonds in proteins.</text>
        <dbReference type="EC" id="5.3.4.1"/>
    </reaction>
</comment>
<comment type="caution">
    <text evidence="10">The sequence shown here is derived from an EMBL/GenBank/DDBJ whole genome shotgun (WGS) entry which is preliminary data.</text>
</comment>
<dbReference type="InterPro" id="IPR057305">
    <property type="entry name" value="Thioredox_PDIA6_C"/>
</dbReference>
<protein>
    <recommendedName>
        <fullName evidence="3">protein disulfide-isomerase</fullName>
        <ecNumber evidence="3">5.3.4.1</ecNumber>
    </recommendedName>
</protein>